<protein>
    <submittedName>
        <fullName evidence="2">Putative autotransporter adhesin-like protein</fullName>
    </submittedName>
</protein>
<dbReference type="InterPro" id="IPR021255">
    <property type="entry name" value="DUF2807"/>
</dbReference>
<gene>
    <name evidence="2" type="ORF">DFO77_13413</name>
</gene>
<evidence type="ECO:0000313" key="3">
    <source>
        <dbReference type="Proteomes" id="UP000252733"/>
    </source>
</evidence>
<feature type="domain" description="Putative auto-transporter adhesin head GIN" evidence="1">
    <location>
        <begin position="48"/>
        <end position="230"/>
    </location>
</feature>
<organism evidence="2 3">
    <name type="scientific">Marinilabilia salmonicolor</name>
    <dbReference type="NCBI Taxonomy" id="989"/>
    <lineage>
        <taxon>Bacteria</taxon>
        <taxon>Pseudomonadati</taxon>
        <taxon>Bacteroidota</taxon>
        <taxon>Bacteroidia</taxon>
        <taxon>Marinilabiliales</taxon>
        <taxon>Marinilabiliaceae</taxon>
        <taxon>Marinilabilia</taxon>
    </lineage>
</organism>
<sequence length="247" mass="27319">MEGLTMTRYLIVLAAFLIPVGMTGCLYDYSDSDDQSGNRLNTRQETGEFSSVRLSGNYFVRLENADVSSVEIITDEETRQKIFLEIHEGVLTVRNVEKRKFNNRKEVKLIIRAPGIHSIKIEEEATIVSENPFRFDSLHIESAGALKMDMELQGERLTGTFAGATNLDFRGTVASVKLNMPGAGKVNAFDLKTEEMDLSMSGAAKAEVYASKRIHVDASGACSIVYKGNPEQVYTNVTGIGRVHEAR</sequence>
<dbReference type="Gene3D" id="2.160.20.120">
    <property type="match status" value="1"/>
</dbReference>
<dbReference type="AlphaFoldDB" id="A0A2T0XAA1"/>
<accession>A0A2T0XAA1</accession>
<dbReference type="Proteomes" id="UP000252733">
    <property type="component" value="Unassembled WGS sequence"/>
</dbReference>
<proteinExistence type="predicted"/>
<comment type="caution">
    <text evidence="2">The sequence shown here is derived from an EMBL/GenBank/DDBJ whole genome shotgun (WGS) entry which is preliminary data.</text>
</comment>
<dbReference type="OrthoDB" id="1115415at2"/>
<evidence type="ECO:0000259" key="1">
    <source>
        <dbReference type="Pfam" id="PF10988"/>
    </source>
</evidence>
<evidence type="ECO:0000313" key="2">
    <source>
        <dbReference type="EMBL" id="RCW28899.1"/>
    </source>
</evidence>
<dbReference type="Pfam" id="PF10988">
    <property type="entry name" value="DUF2807"/>
    <property type="match status" value="1"/>
</dbReference>
<keyword evidence="3" id="KW-1185">Reference proteome</keyword>
<dbReference type="STRING" id="1168289.GCA_000259075_03723"/>
<dbReference type="EMBL" id="QPIZ01000034">
    <property type="protein sequence ID" value="RCW28899.1"/>
    <property type="molecule type" value="Genomic_DNA"/>
</dbReference>
<reference evidence="2 3" key="1">
    <citation type="submission" date="2018-07" db="EMBL/GenBank/DDBJ databases">
        <title>Freshwater and sediment microbial communities from various areas in North America, analyzing microbe dynamics in response to fracking.</title>
        <authorList>
            <person name="Lamendella R."/>
        </authorList>
    </citation>
    <scope>NUCLEOTIDE SEQUENCE [LARGE SCALE GENOMIC DNA]</scope>
    <source>
        <strain evidence="2 3">160A</strain>
    </source>
</reference>
<name>A0A2T0XAA1_9BACT</name>
<dbReference type="RefSeq" id="WP_106154257.1">
    <property type="nucleotide sequence ID" value="NZ_PVTS01000018.1"/>
</dbReference>